<feature type="domain" description="RmlD-like substrate binding" evidence="7">
    <location>
        <begin position="427"/>
        <end position="681"/>
    </location>
</feature>
<keyword evidence="9" id="KW-1185">Reference proteome</keyword>
<keyword evidence="6" id="KW-0521">NADP</keyword>
<comment type="similarity">
    <text evidence="2 6">Belongs to the dTDP-4-dehydrorhamnose reductase family.</text>
</comment>
<evidence type="ECO:0000256" key="5">
    <source>
        <dbReference type="ARBA" id="ARBA00048200"/>
    </source>
</evidence>
<dbReference type="Gene3D" id="3.20.20.80">
    <property type="entry name" value="Glycosidases"/>
    <property type="match status" value="1"/>
</dbReference>
<comment type="function">
    <text evidence="6">Catalyzes the reduction of dTDP-6-deoxy-L-lyxo-4-hexulose to yield dTDP-L-rhamnose.</text>
</comment>
<evidence type="ECO:0000313" key="9">
    <source>
        <dbReference type="Proteomes" id="UP001059971"/>
    </source>
</evidence>
<dbReference type="SUPFAM" id="SSF51445">
    <property type="entry name" value="(Trans)glycosidases"/>
    <property type="match status" value="1"/>
</dbReference>
<dbReference type="SUPFAM" id="SSF51735">
    <property type="entry name" value="NAD(P)-binding Rossmann-fold domains"/>
    <property type="match status" value="1"/>
</dbReference>
<dbReference type="EMBL" id="AP018817">
    <property type="protein sequence ID" value="BBF70668.1"/>
    <property type="molecule type" value="Genomic_DNA"/>
</dbReference>
<dbReference type="PANTHER" id="PTHR10491:SF4">
    <property type="entry name" value="METHIONINE ADENOSYLTRANSFERASE 2 SUBUNIT BETA"/>
    <property type="match status" value="1"/>
</dbReference>
<dbReference type="CDD" id="cd05254">
    <property type="entry name" value="dTDP_HR_like_SDR_e"/>
    <property type="match status" value="1"/>
</dbReference>
<evidence type="ECO:0000256" key="6">
    <source>
        <dbReference type="RuleBase" id="RU364082"/>
    </source>
</evidence>
<comment type="cofactor">
    <cofactor evidence="6">
        <name>Mg(2+)</name>
        <dbReference type="ChEBI" id="CHEBI:18420"/>
    </cofactor>
    <text evidence="6">Binds 1 Mg(2+) ion per monomer.</text>
</comment>
<evidence type="ECO:0000256" key="1">
    <source>
        <dbReference type="ARBA" id="ARBA00004781"/>
    </source>
</evidence>
<dbReference type="Gene3D" id="3.40.50.720">
    <property type="entry name" value="NAD(P)-binding Rossmann-like Domain"/>
    <property type="match status" value="1"/>
</dbReference>
<evidence type="ECO:0000313" key="8">
    <source>
        <dbReference type="EMBL" id="BBF70668.1"/>
    </source>
</evidence>
<dbReference type="RefSeq" id="WP_261934930.1">
    <property type="nucleotide sequence ID" value="NZ_AP018817.1"/>
</dbReference>
<comment type="catalytic activity">
    <reaction evidence="5 6">
        <text>dTDP-beta-L-rhamnose + NADP(+) = dTDP-4-dehydro-beta-L-rhamnose + NADPH + H(+)</text>
        <dbReference type="Rhea" id="RHEA:21796"/>
        <dbReference type="ChEBI" id="CHEBI:15378"/>
        <dbReference type="ChEBI" id="CHEBI:57510"/>
        <dbReference type="ChEBI" id="CHEBI:57783"/>
        <dbReference type="ChEBI" id="CHEBI:58349"/>
        <dbReference type="ChEBI" id="CHEBI:62830"/>
        <dbReference type="EC" id="1.1.1.133"/>
    </reaction>
</comment>
<comment type="pathway">
    <text evidence="1 6">Carbohydrate biosynthesis; dTDP-L-rhamnose biosynthesis.</text>
</comment>
<dbReference type="InterPro" id="IPR017853">
    <property type="entry name" value="GH"/>
</dbReference>
<organism evidence="8 9">
    <name type="scientific">Sphingomonas bisphenolicum</name>
    <dbReference type="NCBI Taxonomy" id="296544"/>
    <lineage>
        <taxon>Bacteria</taxon>
        <taxon>Pseudomonadati</taxon>
        <taxon>Pseudomonadota</taxon>
        <taxon>Alphaproteobacteria</taxon>
        <taxon>Sphingomonadales</taxon>
        <taxon>Sphingomonadaceae</taxon>
        <taxon>Sphingomonas</taxon>
    </lineage>
</organism>
<keyword evidence="6" id="KW-0560">Oxidoreductase</keyword>
<dbReference type="EC" id="1.1.1.133" evidence="3 6"/>
<dbReference type="Pfam" id="PF04321">
    <property type="entry name" value="RmlD_sub_bind"/>
    <property type="match status" value="1"/>
</dbReference>
<evidence type="ECO:0000256" key="4">
    <source>
        <dbReference type="ARBA" id="ARBA00017099"/>
    </source>
</evidence>
<evidence type="ECO:0000256" key="3">
    <source>
        <dbReference type="ARBA" id="ARBA00012929"/>
    </source>
</evidence>
<evidence type="ECO:0000256" key="2">
    <source>
        <dbReference type="ARBA" id="ARBA00010944"/>
    </source>
</evidence>
<sequence length="702" mass="77171">MQPTLWGGVECTISRTGDAYLDQAVLSGHNSRADDLDRFAALGITALRYPLLWESFARSADPGALWAWHDERLDRLRRLGVQPIIGLIHHGSGPTGTDLLAPDFASGLAAHAQAAAIRYPWVRDWTPVNEPLTTARFAALYGHWYPHERDESSFWLALVNQIDAIRWAMMEIRAIVPNARLIQTEDLGHSDATPQRGAQAAFDNKRRWASWDMLTGRFVPSHSLWEHVAACGLGDRLQAIAQTPCRPDILGLNHYLTSDRFLDHRLELYPPASHGDSGAGPLADVEAVRVVEDPPGLAGAARACWDRYGIPIAFTEIHNGCTREEQMRWLWEAWTTAKGLRREGIPIEAVTAWSLLGAQDWDSLLTSPAGHYESGVYDIRGARPRETALVPLMRQLAAGLAPDHPVLSRRGWWRRHDPLLSTPSRPLLITGATGTLGQAFAGACHLRGIDYVLTGRELLNLNDFASIHSALDNLSPWAVINCAGWVRVDEAEQRAEDCLAVNVRGSVALAKACRDRDIHYTGFSSDLVFDGFAGRAYVESDAPAPLNVYGRSKAQGDAALEEIGGRTLVIRTAAFFSPYDRQNFAIHCVDALREGLPFAAASDIIVSPTYVPDLVRATLDLIIDDETGLWHLVSEGALSWFDFASALGKRMGFPLTSIDARPADSMDWVAQRPQYAPLTSERGLIMPDIGSAIDRFAATLGV</sequence>
<dbReference type="InterPro" id="IPR029903">
    <property type="entry name" value="RmlD-like-bd"/>
</dbReference>
<accession>A0ABN5WFP1</accession>
<evidence type="ECO:0000259" key="7">
    <source>
        <dbReference type="Pfam" id="PF04321"/>
    </source>
</evidence>
<dbReference type="InterPro" id="IPR005913">
    <property type="entry name" value="dTDP_dehydrorham_reduct"/>
</dbReference>
<dbReference type="InterPro" id="IPR036291">
    <property type="entry name" value="NAD(P)-bd_dom_sf"/>
</dbReference>
<protein>
    <recommendedName>
        <fullName evidence="4 6">dTDP-4-dehydrorhamnose reductase</fullName>
        <ecNumber evidence="3 6">1.1.1.133</ecNumber>
    </recommendedName>
</protein>
<dbReference type="Proteomes" id="UP001059971">
    <property type="component" value="Chromosome 1"/>
</dbReference>
<dbReference type="Gene3D" id="3.90.25.10">
    <property type="entry name" value="UDP-galactose 4-epimerase, domain 1"/>
    <property type="match status" value="1"/>
</dbReference>
<name>A0ABN5WFP1_9SPHN</name>
<dbReference type="PANTHER" id="PTHR10491">
    <property type="entry name" value="DTDP-4-DEHYDRORHAMNOSE REDUCTASE"/>
    <property type="match status" value="1"/>
</dbReference>
<reference evidence="8" key="1">
    <citation type="submission" date="2018-07" db="EMBL/GenBank/DDBJ databases">
        <title>Complete genome sequence of Sphingomonas bisphenolicum strain AO1, a bisphenol A degradative bacterium isolated from Japanese farm field.</title>
        <authorList>
            <person name="Murakami M."/>
            <person name="Koh M."/>
            <person name="Koba S."/>
            <person name="Matsumura Y."/>
        </authorList>
    </citation>
    <scope>NUCLEOTIDE SEQUENCE</scope>
    <source>
        <strain evidence="8">AO1</strain>
    </source>
</reference>
<gene>
    <name evidence="8" type="ORF">SBA_ch1_28680</name>
</gene>
<proteinExistence type="inferred from homology"/>